<accession>A0A7M7P002</accession>
<dbReference type="FunFam" id="3.40.50.620:FF:000128">
    <property type="entry name" value="Isoleucyl-tRNA synthetase 2, mitochondrial"/>
    <property type="match status" value="1"/>
</dbReference>
<dbReference type="InterPro" id="IPR033708">
    <property type="entry name" value="Anticodon_Ile_BEm"/>
</dbReference>
<dbReference type="OrthoDB" id="10264412at2759"/>
<dbReference type="PANTHER" id="PTHR42765">
    <property type="entry name" value="SOLEUCYL-TRNA SYNTHETASE"/>
    <property type="match status" value="1"/>
</dbReference>
<dbReference type="SUPFAM" id="SSF50677">
    <property type="entry name" value="ValRS/IleRS/LeuRS editing domain"/>
    <property type="match status" value="1"/>
</dbReference>
<dbReference type="AlphaFoldDB" id="A0A7M7P002"/>
<dbReference type="GO" id="GO:0032543">
    <property type="term" value="P:mitochondrial translation"/>
    <property type="evidence" value="ECO:0000318"/>
    <property type="project" value="GO_Central"/>
</dbReference>
<dbReference type="InParanoid" id="A0A7M7P002"/>
<dbReference type="EC" id="6.1.1.5" evidence="2"/>
<organism evidence="14 15">
    <name type="scientific">Strongylocentrotus purpuratus</name>
    <name type="common">Purple sea urchin</name>
    <dbReference type="NCBI Taxonomy" id="7668"/>
    <lineage>
        <taxon>Eukaryota</taxon>
        <taxon>Metazoa</taxon>
        <taxon>Echinodermata</taxon>
        <taxon>Eleutherozoa</taxon>
        <taxon>Echinozoa</taxon>
        <taxon>Echinoidea</taxon>
        <taxon>Euechinoidea</taxon>
        <taxon>Echinacea</taxon>
        <taxon>Camarodonta</taxon>
        <taxon>Echinidea</taxon>
        <taxon>Strongylocentrotidae</taxon>
        <taxon>Strongylocentrotus</taxon>
    </lineage>
</organism>
<dbReference type="FunFam" id="3.90.740.10:FF:000009">
    <property type="entry name" value="Isoleucyl-tRNA synthetase 2, mitochondrial"/>
    <property type="match status" value="1"/>
</dbReference>
<evidence type="ECO:0000259" key="13">
    <source>
        <dbReference type="Pfam" id="PF08264"/>
    </source>
</evidence>
<dbReference type="Gene3D" id="3.90.740.10">
    <property type="entry name" value="Valyl/Leucyl/Isoleucyl-tRNA synthetase, editing domain"/>
    <property type="match status" value="1"/>
</dbReference>
<evidence type="ECO:0000256" key="9">
    <source>
        <dbReference type="ARBA" id="ARBA00023146"/>
    </source>
</evidence>
<dbReference type="GO" id="GO:0005739">
    <property type="term" value="C:mitochondrion"/>
    <property type="evidence" value="ECO:0000318"/>
    <property type="project" value="GO_Central"/>
</dbReference>
<evidence type="ECO:0000256" key="7">
    <source>
        <dbReference type="ARBA" id="ARBA00022840"/>
    </source>
</evidence>
<dbReference type="InterPro" id="IPR023585">
    <property type="entry name" value="Ile-tRNA-ligase_type1"/>
</dbReference>
<dbReference type="Gene3D" id="1.10.10.830">
    <property type="entry name" value="Ile-tRNA synthetase CP2 domain-like"/>
    <property type="match status" value="1"/>
</dbReference>
<dbReference type="PROSITE" id="PS00178">
    <property type="entry name" value="AA_TRNA_LIGASE_I"/>
    <property type="match status" value="1"/>
</dbReference>
<evidence type="ECO:0000256" key="11">
    <source>
        <dbReference type="RuleBase" id="RU363035"/>
    </source>
</evidence>
<dbReference type="Gene3D" id="1.10.730.20">
    <property type="match status" value="1"/>
</dbReference>
<dbReference type="GO" id="GO:0004822">
    <property type="term" value="F:isoleucine-tRNA ligase activity"/>
    <property type="evidence" value="ECO:0000318"/>
    <property type="project" value="GO_Central"/>
</dbReference>
<dbReference type="InterPro" id="IPR002301">
    <property type="entry name" value="Ile-tRNA-ligase"/>
</dbReference>
<keyword evidence="15" id="KW-1185">Reference proteome</keyword>
<dbReference type="InterPro" id="IPR014729">
    <property type="entry name" value="Rossmann-like_a/b/a_fold"/>
</dbReference>
<evidence type="ECO:0000256" key="2">
    <source>
        <dbReference type="ARBA" id="ARBA00013165"/>
    </source>
</evidence>
<dbReference type="KEGG" id="spu:105444874"/>
<comment type="similarity">
    <text evidence="1 11">Belongs to the class-I aminoacyl-tRNA synthetase family.</text>
</comment>
<dbReference type="PANTHER" id="PTHR42765:SF1">
    <property type="entry name" value="ISOLEUCINE--TRNA LIGASE, MITOCHONDRIAL"/>
    <property type="match status" value="1"/>
</dbReference>
<evidence type="ECO:0000256" key="4">
    <source>
        <dbReference type="ARBA" id="ARBA00022598"/>
    </source>
</evidence>
<evidence type="ECO:0000256" key="6">
    <source>
        <dbReference type="ARBA" id="ARBA00022741"/>
    </source>
</evidence>
<dbReference type="InterPro" id="IPR009008">
    <property type="entry name" value="Val/Leu/Ile-tRNA-synth_edit"/>
</dbReference>
<dbReference type="GO" id="GO:0002161">
    <property type="term" value="F:aminoacyl-tRNA deacylase activity"/>
    <property type="evidence" value="ECO:0007669"/>
    <property type="project" value="InterPro"/>
</dbReference>
<dbReference type="InterPro" id="IPR002300">
    <property type="entry name" value="aa-tRNA-synth_Ia"/>
</dbReference>
<dbReference type="NCBIfam" id="TIGR00392">
    <property type="entry name" value="ileS"/>
    <property type="match status" value="1"/>
</dbReference>
<feature type="domain" description="Aminoacyl-tRNA synthetase class Ia" evidence="12">
    <location>
        <begin position="76"/>
        <end position="680"/>
    </location>
</feature>
<dbReference type="GO" id="GO:0006428">
    <property type="term" value="P:isoleucyl-tRNA aminoacylation"/>
    <property type="evidence" value="ECO:0000318"/>
    <property type="project" value="GO_Central"/>
</dbReference>
<dbReference type="EnsemblMetazoa" id="XM_030988304">
    <property type="protein sequence ID" value="XP_030844164"/>
    <property type="gene ID" value="LOC105444874"/>
</dbReference>
<dbReference type="Gene3D" id="3.40.50.620">
    <property type="entry name" value="HUPs"/>
    <property type="match status" value="2"/>
</dbReference>
<dbReference type="Proteomes" id="UP000007110">
    <property type="component" value="Unassembled WGS sequence"/>
</dbReference>
<sequence length="1016" mass="116163">MQLYKEATRTIQRFKECCGLLRFHQTLRRHKSSRYSDTLNLPNTSFELWGAGNREQSVQSACGFSELYAWQRDSLREKNFTLHDGPPYANGDVHVGHALNKILKDIINRYKLMRGYKVHYVPGWDCHGLPIELKALTESKEDFRKLSALQIRNQARKFALKAIESQMTAFKRWGIMADWDNCYYTFDKEYEASQLQLFHDMYQKGFIYRDVKPVNWSPSSRTALAEAELEYNPHHISPAIYVKFSIHAPSTLLADALGNTDNAAVVIWTTTPWTIPANQAVCYMADKDYCLLECKGTDDRLIIASDRVADLKEVWGRDLRIITTFSGRCLEGCSLYHPLDPCHHVPLLAANHVKMGLGTGLIHTAPAHGAEDYGVAIQHNLKVTCQVDSEGFYTDDVREELRGKNVLLDANQTVIDMLASSKNLLHQEDYEHSYPYDWRTKKPIIIRASKQWFINTASLRDTASECLDEIDMRPVYGRATMRTQLAARTFWCISRQRVWGVPIPVVYNKHTDEPILTKELVDHVTDLVMHHGSDCWWKLSKDKIVPQNILNQFDLCLDDVVLGEDILDIWFDSGTSWSHVLKDAGHQADVYIEGEDQYGAWFQTSLLTSVAAQGTAPYRSVLVHGFALDAEGRKMSKSLGNVVNPDVIVGGGKNKKKEPAYGADVLRWRMADSDWMGRINVGPDLFAMTNQNIIKLRNTFRYFLGNLSDFKPSEGAVETTPLDRYMLHLLHEYSDHVTRAYEDYEFSEVTRSAMDLVHNKISSFYLETVKDRLYCERGDSEKRRSCQTVLHHMLEVISRSLAPIVPHLAEEVHLHYSKQQEGTLSQSGKYLPSILIFVEFKDNTKFWEILKIGSIGILYRSVFKSGWTTPDPEWYQPHLANQWDALTVLRETFHSAIQAPKSREYDVSIYTQDAQVLHLLQLLQEEKTSCESDLSEFLMSSFTTVAMGTPPLDIPDGCKLVSTELPIPDDMTKLMTCSLVIQPATHFRCNRCRKHTAMEANRLCVRCTSSLTQGWE</sequence>
<dbReference type="InterPro" id="IPR001412">
    <property type="entry name" value="aa-tRNA-synth_I_CS"/>
</dbReference>
<dbReference type="GO" id="GO:0005524">
    <property type="term" value="F:ATP binding"/>
    <property type="evidence" value="ECO:0007669"/>
    <property type="project" value="UniProtKB-KW"/>
</dbReference>
<dbReference type="PRINTS" id="PR00984">
    <property type="entry name" value="TRNASYNTHILE"/>
</dbReference>
<keyword evidence="4 11" id="KW-0436">Ligase</keyword>
<dbReference type="InterPro" id="IPR050081">
    <property type="entry name" value="Ile-tRNA_ligase"/>
</dbReference>
<dbReference type="GO" id="GO:0046872">
    <property type="term" value="F:metal ion binding"/>
    <property type="evidence" value="ECO:0007669"/>
    <property type="project" value="UniProtKB-KW"/>
</dbReference>
<keyword evidence="3" id="KW-0963">Cytoplasm</keyword>
<name>A0A7M7P002_STRPU</name>
<evidence type="ECO:0000256" key="5">
    <source>
        <dbReference type="ARBA" id="ARBA00022723"/>
    </source>
</evidence>
<evidence type="ECO:0000256" key="1">
    <source>
        <dbReference type="ARBA" id="ARBA00005594"/>
    </source>
</evidence>
<dbReference type="SMR" id="A0A7M7P002"/>
<evidence type="ECO:0000256" key="8">
    <source>
        <dbReference type="ARBA" id="ARBA00022917"/>
    </source>
</evidence>
<keyword evidence="8 11" id="KW-0648">Protein biosynthesis</keyword>
<dbReference type="SUPFAM" id="SSF52374">
    <property type="entry name" value="Nucleotidylyl transferase"/>
    <property type="match status" value="1"/>
</dbReference>
<evidence type="ECO:0000313" key="15">
    <source>
        <dbReference type="Proteomes" id="UP000007110"/>
    </source>
</evidence>
<protein>
    <recommendedName>
        <fullName evidence="2">isoleucine--tRNA ligase</fullName>
        <ecNumber evidence="2">6.1.1.5</ecNumber>
    </recommendedName>
    <alternativeName>
        <fullName evidence="10">Isoleucyl-tRNA synthetase</fullName>
    </alternativeName>
</protein>
<dbReference type="SUPFAM" id="SSF47323">
    <property type="entry name" value="Anticodon-binding domain of a subclass of class I aminoacyl-tRNA synthetases"/>
    <property type="match status" value="1"/>
</dbReference>
<dbReference type="GeneID" id="105444874"/>
<keyword evidence="5" id="KW-0479">Metal-binding</keyword>
<dbReference type="RefSeq" id="XP_030844164.1">
    <property type="nucleotide sequence ID" value="XM_030988304.1"/>
</dbReference>
<reference evidence="15" key="1">
    <citation type="submission" date="2015-02" db="EMBL/GenBank/DDBJ databases">
        <title>Genome sequencing for Strongylocentrotus purpuratus.</title>
        <authorList>
            <person name="Murali S."/>
            <person name="Liu Y."/>
            <person name="Vee V."/>
            <person name="English A."/>
            <person name="Wang M."/>
            <person name="Skinner E."/>
            <person name="Han Y."/>
            <person name="Muzny D.M."/>
            <person name="Worley K.C."/>
            <person name="Gibbs R.A."/>
        </authorList>
    </citation>
    <scope>NUCLEOTIDE SEQUENCE</scope>
</reference>
<evidence type="ECO:0000256" key="3">
    <source>
        <dbReference type="ARBA" id="ARBA00022490"/>
    </source>
</evidence>
<feature type="domain" description="Methionyl/Valyl/Leucyl/Isoleucyl-tRNA synthetase anticodon-binding" evidence="13">
    <location>
        <begin position="723"/>
        <end position="817"/>
    </location>
</feature>
<dbReference type="InterPro" id="IPR013155">
    <property type="entry name" value="M/V/L/I-tRNA-synth_anticd-bd"/>
</dbReference>
<reference evidence="14" key="2">
    <citation type="submission" date="2021-01" db="UniProtKB">
        <authorList>
            <consortium name="EnsemblMetazoa"/>
        </authorList>
    </citation>
    <scope>IDENTIFICATION</scope>
</reference>
<keyword evidence="7 11" id="KW-0067">ATP-binding</keyword>
<evidence type="ECO:0000259" key="12">
    <source>
        <dbReference type="Pfam" id="PF00133"/>
    </source>
</evidence>
<dbReference type="HAMAP" id="MF_02002">
    <property type="entry name" value="Ile_tRNA_synth_type1"/>
    <property type="match status" value="1"/>
</dbReference>
<evidence type="ECO:0000313" key="14">
    <source>
        <dbReference type="EnsemblMetazoa" id="XP_030844164"/>
    </source>
</evidence>
<keyword evidence="6 11" id="KW-0547">Nucleotide-binding</keyword>
<proteinExistence type="inferred from homology"/>
<keyword evidence="9 11" id="KW-0030">Aminoacyl-tRNA synthetase</keyword>
<dbReference type="GO" id="GO:0000049">
    <property type="term" value="F:tRNA binding"/>
    <property type="evidence" value="ECO:0007669"/>
    <property type="project" value="InterPro"/>
</dbReference>
<dbReference type="Pfam" id="PF00133">
    <property type="entry name" value="tRNA-synt_1"/>
    <property type="match status" value="1"/>
</dbReference>
<dbReference type="Pfam" id="PF08264">
    <property type="entry name" value="Anticodon_1"/>
    <property type="match status" value="1"/>
</dbReference>
<dbReference type="OMA" id="HCWRCKT"/>
<evidence type="ECO:0000256" key="10">
    <source>
        <dbReference type="ARBA" id="ARBA00032665"/>
    </source>
</evidence>
<dbReference type="CDD" id="cd07960">
    <property type="entry name" value="Anticodon_Ia_Ile_BEm"/>
    <property type="match status" value="1"/>
</dbReference>
<dbReference type="FunFam" id="3.40.50.620:FF:000152">
    <property type="entry name" value="Isoleucine--tRNA ligase"/>
    <property type="match status" value="1"/>
</dbReference>
<dbReference type="InterPro" id="IPR009080">
    <property type="entry name" value="tRNAsynth_Ia_anticodon-bd"/>
</dbReference>